<reference evidence="4" key="1">
    <citation type="journal article" date="2019" name="Int. J. Syst. Evol. Microbiol.">
        <title>The Global Catalogue of Microorganisms (GCM) 10K type strain sequencing project: providing services to taxonomists for standard genome sequencing and annotation.</title>
        <authorList>
            <consortium name="The Broad Institute Genomics Platform"/>
            <consortium name="The Broad Institute Genome Sequencing Center for Infectious Disease"/>
            <person name="Wu L."/>
            <person name="Ma J."/>
        </authorList>
    </citation>
    <scope>NUCLEOTIDE SEQUENCE [LARGE SCALE GENOMIC DNA]</scope>
    <source>
        <strain evidence="4">JCM 17738</strain>
    </source>
</reference>
<dbReference type="Proteomes" id="UP001500390">
    <property type="component" value="Unassembled WGS sequence"/>
</dbReference>
<sequence>MDDRAGVQGTLRTRWAGSAVRAGSGFLVAVAALGAVVAYVVRRQPQRALGVLGVRGPVLFGARSPARQVAITIDDGPTPGLTTALLGVLRAHRARATFFLLGSGVEAHPDLARAVVTGGHEIGNHGWSDRPAGLLSRAALAEDLSRTATTIETATGIRARFMRPGSGWLRPGQLRDVLAGGAEVALGSIAVLDLEVRDVERELAFVLRRVRPGSVIVLHEGRPERAGVVPLLDRLLGELGQQGYECVTLSVLVDGAAPPAVTQNRPPPPRTVPTT</sequence>
<evidence type="ECO:0000259" key="2">
    <source>
        <dbReference type="PROSITE" id="PS51677"/>
    </source>
</evidence>
<gene>
    <name evidence="3" type="ORF">GCM10023153_13110</name>
</gene>
<keyword evidence="4" id="KW-1185">Reference proteome</keyword>
<evidence type="ECO:0000256" key="1">
    <source>
        <dbReference type="SAM" id="Phobius"/>
    </source>
</evidence>
<dbReference type="CDD" id="cd10917">
    <property type="entry name" value="CE4_NodB_like_6s_7s"/>
    <property type="match status" value="1"/>
</dbReference>
<comment type="caution">
    <text evidence="3">The sequence shown here is derived from an EMBL/GenBank/DDBJ whole genome shotgun (WGS) entry which is preliminary data.</text>
</comment>
<accession>A0ABP8JMQ5</accession>
<dbReference type="PANTHER" id="PTHR10587:SF137">
    <property type="entry name" value="4-DEOXY-4-FORMAMIDO-L-ARABINOSE-PHOSPHOUNDECAPRENOL DEFORMYLASE ARND-RELATED"/>
    <property type="match status" value="1"/>
</dbReference>
<feature type="domain" description="NodB homology" evidence="2">
    <location>
        <begin position="67"/>
        <end position="247"/>
    </location>
</feature>
<keyword evidence="1" id="KW-0812">Transmembrane</keyword>
<organism evidence="3 4">
    <name type="scientific">Ornithinibacter aureus</name>
    <dbReference type="NCBI Taxonomy" id="622664"/>
    <lineage>
        <taxon>Bacteria</taxon>
        <taxon>Bacillati</taxon>
        <taxon>Actinomycetota</taxon>
        <taxon>Actinomycetes</taxon>
        <taxon>Micrococcales</taxon>
        <taxon>Intrasporangiaceae</taxon>
        <taxon>Ornithinibacter</taxon>
    </lineage>
</organism>
<dbReference type="SUPFAM" id="SSF88713">
    <property type="entry name" value="Glycoside hydrolase/deacetylase"/>
    <property type="match status" value="1"/>
</dbReference>
<evidence type="ECO:0000313" key="4">
    <source>
        <dbReference type="Proteomes" id="UP001500390"/>
    </source>
</evidence>
<evidence type="ECO:0000313" key="3">
    <source>
        <dbReference type="EMBL" id="GAA4393294.1"/>
    </source>
</evidence>
<dbReference type="InterPro" id="IPR002509">
    <property type="entry name" value="NODB_dom"/>
</dbReference>
<dbReference type="InterPro" id="IPR011330">
    <property type="entry name" value="Glyco_hydro/deAcase_b/a-brl"/>
</dbReference>
<keyword evidence="1" id="KW-0472">Membrane</keyword>
<protein>
    <recommendedName>
        <fullName evidence="2">NodB homology domain-containing protein</fullName>
    </recommendedName>
</protein>
<dbReference type="Pfam" id="PF01522">
    <property type="entry name" value="Polysacc_deac_1"/>
    <property type="match status" value="1"/>
</dbReference>
<keyword evidence="1" id="KW-1133">Transmembrane helix</keyword>
<dbReference type="PANTHER" id="PTHR10587">
    <property type="entry name" value="GLYCOSYL TRANSFERASE-RELATED"/>
    <property type="match status" value="1"/>
</dbReference>
<dbReference type="EMBL" id="BAABFX010000022">
    <property type="protein sequence ID" value="GAA4393294.1"/>
    <property type="molecule type" value="Genomic_DNA"/>
</dbReference>
<name>A0ABP8JMQ5_9MICO</name>
<proteinExistence type="predicted"/>
<feature type="transmembrane region" description="Helical" evidence="1">
    <location>
        <begin position="20"/>
        <end position="41"/>
    </location>
</feature>
<dbReference type="InterPro" id="IPR050248">
    <property type="entry name" value="Polysacc_deacetylase_ArnD"/>
</dbReference>
<dbReference type="PROSITE" id="PS51677">
    <property type="entry name" value="NODB"/>
    <property type="match status" value="1"/>
</dbReference>
<dbReference type="Gene3D" id="3.20.20.370">
    <property type="entry name" value="Glycoside hydrolase/deacetylase"/>
    <property type="match status" value="1"/>
</dbReference>
<dbReference type="RefSeq" id="WP_345118499.1">
    <property type="nucleotide sequence ID" value="NZ_BAABFX010000022.1"/>
</dbReference>